<dbReference type="InterPro" id="IPR007165">
    <property type="entry name" value="Phage_holin_4_2"/>
</dbReference>
<dbReference type="Pfam" id="PF04020">
    <property type="entry name" value="Phage_holin_4_2"/>
    <property type="match status" value="1"/>
</dbReference>
<keyword evidence="1" id="KW-1133">Transmembrane helix</keyword>
<feature type="transmembrane region" description="Helical" evidence="1">
    <location>
        <begin position="99"/>
        <end position="120"/>
    </location>
</feature>
<organism evidence="2 3">
    <name type="scientific">Luedemannella flava</name>
    <dbReference type="NCBI Taxonomy" id="349316"/>
    <lineage>
        <taxon>Bacteria</taxon>
        <taxon>Bacillati</taxon>
        <taxon>Actinomycetota</taxon>
        <taxon>Actinomycetes</taxon>
        <taxon>Micromonosporales</taxon>
        <taxon>Micromonosporaceae</taxon>
        <taxon>Luedemannella</taxon>
    </lineage>
</organism>
<keyword evidence="1" id="KW-0472">Membrane</keyword>
<dbReference type="Proteomes" id="UP001500218">
    <property type="component" value="Unassembled WGS sequence"/>
</dbReference>
<keyword evidence="3" id="KW-1185">Reference proteome</keyword>
<evidence type="ECO:0000313" key="2">
    <source>
        <dbReference type="EMBL" id="GAA1831203.1"/>
    </source>
</evidence>
<dbReference type="PANTHER" id="PTHR37309:SF1">
    <property type="entry name" value="SLR0284 PROTEIN"/>
    <property type="match status" value="1"/>
</dbReference>
<evidence type="ECO:0000256" key="1">
    <source>
        <dbReference type="SAM" id="Phobius"/>
    </source>
</evidence>
<name>A0ABN2MM70_9ACTN</name>
<keyword evidence="1" id="KW-0812">Transmembrane</keyword>
<reference evidence="2 3" key="1">
    <citation type="journal article" date="2019" name="Int. J. Syst. Evol. Microbiol.">
        <title>The Global Catalogue of Microorganisms (GCM) 10K type strain sequencing project: providing services to taxonomists for standard genome sequencing and annotation.</title>
        <authorList>
            <consortium name="The Broad Institute Genomics Platform"/>
            <consortium name="The Broad Institute Genome Sequencing Center for Infectious Disease"/>
            <person name="Wu L."/>
            <person name="Ma J."/>
        </authorList>
    </citation>
    <scope>NUCLEOTIDE SEQUENCE [LARGE SCALE GENOMIC DNA]</scope>
    <source>
        <strain evidence="2 3">JCM 13250</strain>
    </source>
</reference>
<gene>
    <name evidence="2" type="ORF">GCM10009682_57270</name>
</gene>
<feature type="transmembrane region" description="Helical" evidence="1">
    <location>
        <begin position="61"/>
        <end position="87"/>
    </location>
</feature>
<feature type="transmembrane region" description="Helical" evidence="1">
    <location>
        <begin position="32"/>
        <end position="52"/>
    </location>
</feature>
<proteinExistence type="predicted"/>
<comment type="caution">
    <text evidence="2">The sequence shown here is derived from an EMBL/GenBank/DDBJ whole genome shotgun (WGS) entry which is preliminary data.</text>
</comment>
<dbReference type="EMBL" id="BAAALT010000268">
    <property type="protein sequence ID" value="GAA1831203.1"/>
    <property type="molecule type" value="Genomic_DNA"/>
</dbReference>
<dbReference type="RefSeq" id="WP_344139044.1">
    <property type="nucleotide sequence ID" value="NZ_BAAALT010000268.1"/>
</dbReference>
<dbReference type="PANTHER" id="PTHR37309">
    <property type="entry name" value="SLR0284 PROTEIN"/>
    <property type="match status" value="1"/>
</dbReference>
<sequence>MGFLIRTVVTAVALWIATLIVDGIYLDADKTWQNAVTLIIVAIIFGLVNAILKPIIKIFGCFFYIITLGLFALVVNAGLFLLVGWLAESLNLPFHVDGFWDGFWGAIIVSVVSWLINLVIPDGSEG</sequence>
<evidence type="ECO:0000313" key="3">
    <source>
        <dbReference type="Proteomes" id="UP001500218"/>
    </source>
</evidence>
<accession>A0ABN2MM70</accession>
<feature type="transmembrane region" description="Helical" evidence="1">
    <location>
        <begin position="7"/>
        <end position="26"/>
    </location>
</feature>
<protein>
    <submittedName>
        <fullName evidence="2">Phage holin family protein</fullName>
    </submittedName>
</protein>